<dbReference type="AlphaFoldDB" id="A0AA40KHV8"/>
<sequence length="68" mass="7301">MPVGSVAVWRLWFHGGHQTVVGPPPRPCTPAHPHTRIPPPRSAGMPTRVDFLQINRRPQGGPPVAIGG</sequence>
<keyword evidence="3" id="KW-1185">Reference proteome</keyword>
<dbReference type="EMBL" id="JAHYIQ010000028">
    <property type="protein sequence ID" value="KAK1120917.1"/>
    <property type="molecule type" value="Genomic_DNA"/>
</dbReference>
<comment type="caution">
    <text evidence="2">The sequence shown here is derived from an EMBL/GenBank/DDBJ whole genome shotgun (WGS) entry which is preliminary data.</text>
</comment>
<organism evidence="2 3">
    <name type="scientific">Melipona bicolor</name>
    <dbReference type="NCBI Taxonomy" id="60889"/>
    <lineage>
        <taxon>Eukaryota</taxon>
        <taxon>Metazoa</taxon>
        <taxon>Ecdysozoa</taxon>
        <taxon>Arthropoda</taxon>
        <taxon>Hexapoda</taxon>
        <taxon>Insecta</taxon>
        <taxon>Pterygota</taxon>
        <taxon>Neoptera</taxon>
        <taxon>Endopterygota</taxon>
        <taxon>Hymenoptera</taxon>
        <taxon>Apocrita</taxon>
        <taxon>Aculeata</taxon>
        <taxon>Apoidea</taxon>
        <taxon>Anthophila</taxon>
        <taxon>Apidae</taxon>
        <taxon>Melipona</taxon>
    </lineage>
</organism>
<reference evidence="2" key="1">
    <citation type="submission" date="2021-10" db="EMBL/GenBank/DDBJ databases">
        <title>Melipona bicolor Genome sequencing and assembly.</title>
        <authorList>
            <person name="Araujo N.S."/>
            <person name="Arias M.C."/>
        </authorList>
    </citation>
    <scope>NUCLEOTIDE SEQUENCE</scope>
    <source>
        <strain evidence="2">USP_2M_L1-L4_2017</strain>
        <tissue evidence="2">Whole body</tissue>
    </source>
</reference>
<accession>A0AA40KHV8</accession>
<gene>
    <name evidence="2" type="ORF">K0M31_010701</name>
</gene>
<dbReference type="Proteomes" id="UP001177670">
    <property type="component" value="Unassembled WGS sequence"/>
</dbReference>
<evidence type="ECO:0000313" key="2">
    <source>
        <dbReference type="EMBL" id="KAK1120917.1"/>
    </source>
</evidence>
<proteinExistence type="predicted"/>
<feature type="compositionally biased region" description="Pro residues" evidence="1">
    <location>
        <begin position="22"/>
        <end position="41"/>
    </location>
</feature>
<name>A0AA40KHV8_9HYME</name>
<feature type="region of interest" description="Disordered" evidence="1">
    <location>
        <begin position="19"/>
        <end position="44"/>
    </location>
</feature>
<evidence type="ECO:0000256" key="1">
    <source>
        <dbReference type="SAM" id="MobiDB-lite"/>
    </source>
</evidence>
<evidence type="ECO:0000313" key="3">
    <source>
        <dbReference type="Proteomes" id="UP001177670"/>
    </source>
</evidence>
<protein>
    <submittedName>
        <fullName evidence="2">Uncharacterized protein</fullName>
    </submittedName>
</protein>